<organism evidence="1 2">
    <name type="scientific">Arthrobacter cupressi</name>
    <dbReference type="NCBI Taxonomy" id="1045773"/>
    <lineage>
        <taxon>Bacteria</taxon>
        <taxon>Bacillati</taxon>
        <taxon>Actinomycetota</taxon>
        <taxon>Actinomycetes</taxon>
        <taxon>Micrococcales</taxon>
        <taxon>Micrococcaceae</taxon>
        <taxon>Arthrobacter</taxon>
    </lineage>
</organism>
<proteinExistence type="predicted"/>
<gene>
    <name evidence="1" type="ORF">SAMN05216555_106190</name>
</gene>
<sequence>MPTKATLIVAADQRLNTGNIRSLSLRYQRGELVRVRRGIYTDKATWLAMKPWERYTATVEAVSQELSGPGLCFESAGLIWGLNLVGVPEHVHLAGASPSRAGRTAPTTSAAFQAETQSTGLEKIRGYGVFRHCYDAETVTHKGFQVTTLARTAVDVIARSNFTKGVVLADHAVSPERFKGQACSPADLLRETDRLASGAKRRWVASVLAFADPRSGSAGESLSRARIHALGFPQPELQTSFHDDDGFVARTDFHWRKFRLIGEFDGDAKYLRDEYLGGLSSREAVLAEKKREDRLRALGFAVVRWDWATANDPERLKRKLAAAGLPAVGH</sequence>
<name>A0A1G8QI59_9MICC</name>
<evidence type="ECO:0000313" key="1">
    <source>
        <dbReference type="EMBL" id="SDJ04407.1"/>
    </source>
</evidence>
<dbReference type="Proteomes" id="UP000182130">
    <property type="component" value="Unassembled WGS sequence"/>
</dbReference>
<dbReference type="RefSeq" id="WP_074588681.1">
    <property type="nucleotide sequence ID" value="NZ_FNEI01000006.1"/>
</dbReference>
<keyword evidence="2" id="KW-1185">Reference proteome</keyword>
<dbReference type="EMBL" id="FNEI01000006">
    <property type="protein sequence ID" value="SDJ04407.1"/>
    <property type="molecule type" value="Genomic_DNA"/>
</dbReference>
<dbReference type="OrthoDB" id="5517693at2"/>
<accession>A0A1G8QI59</accession>
<dbReference type="STRING" id="1045773.SAMN05216555_106190"/>
<dbReference type="AlphaFoldDB" id="A0A1G8QI59"/>
<protein>
    <submittedName>
        <fullName evidence="1">Transcriptional regulator, AbiEi antitoxin, Type IV TA system</fullName>
    </submittedName>
</protein>
<evidence type="ECO:0000313" key="2">
    <source>
        <dbReference type="Proteomes" id="UP000182130"/>
    </source>
</evidence>
<reference evidence="2" key="1">
    <citation type="submission" date="2016-10" db="EMBL/GenBank/DDBJ databases">
        <authorList>
            <person name="Varghese N."/>
            <person name="Submissions S."/>
        </authorList>
    </citation>
    <scope>NUCLEOTIDE SEQUENCE [LARGE SCALE GENOMIC DNA]</scope>
    <source>
        <strain evidence="2">CGMCC 1.10783</strain>
    </source>
</reference>